<proteinExistence type="predicted"/>
<dbReference type="EMBL" id="CAEZXM010000262">
    <property type="protein sequence ID" value="CAB4702533.1"/>
    <property type="molecule type" value="Genomic_DNA"/>
</dbReference>
<name>A0A6J6PZL5_9ZZZZ</name>
<accession>A0A6J6PZL5</accession>
<evidence type="ECO:0000313" key="1">
    <source>
        <dbReference type="EMBL" id="CAB4702533.1"/>
    </source>
</evidence>
<protein>
    <submittedName>
        <fullName evidence="1">Unannotated protein</fullName>
    </submittedName>
</protein>
<reference evidence="1" key="1">
    <citation type="submission" date="2020-05" db="EMBL/GenBank/DDBJ databases">
        <authorList>
            <person name="Chiriac C."/>
            <person name="Salcher M."/>
            <person name="Ghai R."/>
            <person name="Kavagutti S V."/>
        </authorList>
    </citation>
    <scope>NUCLEOTIDE SEQUENCE</scope>
</reference>
<sequence>MVALFASVLAGGLSELGDKCLLDVSETSVIARADMQLELVGHDAATLDIDRAMVVHFADESAP</sequence>
<dbReference type="AlphaFoldDB" id="A0A6J6PZL5"/>
<gene>
    <name evidence="1" type="ORF">UFOPK2366_01332</name>
</gene>
<organism evidence="1">
    <name type="scientific">freshwater metagenome</name>
    <dbReference type="NCBI Taxonomy" id="449393"/>
    <lineage>
        <taxon>unclassified sequences</taxon>
        <taxon>metagenomes</taxon>
        <taxon>ecological metagenomes</taxon>
    </lineage>
</organism>